<organism evidence="12 13">
    <name type="scientific">Aurantimicrobium photophilum</name>
    <dbReference type="NCBI Taxonomy" id="1987356"/>
    <lineage>
        <taxon>Bacteria</taxon>
        <taxon>Bacillati</taxon>
        <taxon>Actinomycetota</taxon>
        <taxon>Actinomycetes</taxon>
        <taxon>Micrococcales</taxon>
        <taxon>Microbacteriaceae</taxon>
        <taxon>Aurantimicrobium</taxon>
    </lineage>
</organism>
<feature type="transmembrane region" description="Helical" evidence="10">
    <location>
        <begin position="27"/>
        <end position="49"/>
    </location>
</feature>
<dbReference type="GO" id="GO:0048038">
    <property type="term" value="F:quinone binding"/>
    <property type="evidence" value="ECO:0007669"/>
    <property type="project" value="UniProtKB-KW"/>
</dbReference>
<keyword evidence="6" id="KW-0560">Oxidoreductase</keyword>
<sequence>MIPERNIPTLGNNEKVSITSTDSKRPVGYPVFLIIAGFVGLTAAFALTLEKIHKLLHPEEAASCDFSVIVQCGKNLGSWQGSLLGFPNPIIGLMAWSVVITIGVSMLAGARYANWFWRGLNIGAAFALAFVIWLFSQSVFVLGTLCPWCMVTWSATIPLFWVVTFWNMKHGIWGSKAQKLGTTLLSWVAIIVLASYLIEAVIAQFVLNWVATL</sequence>
<evidence type="ECO:0000256" key="2">
    <source>
        <dbReference type="ARBA" id="ARBA00006214"/>
    </source>
</evidence>
<keyword evidence="4" id="KW-0874">Quinone</keyword>
<evidence type="ECO:0000256" key="1">
    <source>
        <dbReference type="ARBA" id="ARBA00004141"/>
    </source>
</evidence>
<feature type="transmembrane region" description="Helical" evidence="10">
    <location>
        <begin position="90"/>
        <end position="108"/>
    </location>
</feature>
<evidence type="ECO:0000256" key="4">
    <source>
        <dbReference type="ARBA" id="ARBA00022719"/>
    </source>
</evidence>
<evidence type="ECO:0000259" key="11">
    <source>
        <dbReference type="SMART" id="SM00756"/>
    </source>
</evidence>
<evidence type="ECO:0000313" key="13">
    <source>
        <dbReference type="Proteomes" id="UP000246894"/>
    </source>
</evidence>
<feature type="domain" description="Vitamin K epoxide reductase" evidence="11">
    <location>
        <begin position="26"/>
        <end position="167"/>
    </location>
</feature>
<dbReference type="EMBL" id="CP023994">
    <property type="protein sequence ID" value="AWR21535.1"/>
    <property type="molecule type" value="Genomic_DNA"/>
</dbReference>
<keyword evidence="5 10" id="KW-1133">Transmembrane helix</keyword>
<reference evidence="12 13" key="1">
    <citation type="submission" date="2017-10" db="EMBL/GenBank/DDBJ databases">
        <title>Genome of an Actinobacterium that displays light-enhanced growth.</title>
        <authorList>
            <person name="Maresca J.A."/>
            <person name="Hempel P."/>
            <person name="Shevchenko O."/>
            <person name="Miller K.J."/>
            <person name="Hahn M.W."/>
        </authorList>
    </citation>
    <scope>NUCLEOTIDE SEQUENCE [LARGE SCALE GENOMIC DNA]</scope>
    <source>
        <strain evidence="12 13">MWH-Mo1</strain>
    </source>
</reference>
<accession>A0A2Z3RXI7</accession>
<dbReference type="InterPro" id="IPR012932">
    <property type="entry name" value="VKOR"/>
</dbReference>
<evidence type="ECO:0000256" key="6">
    <source>
        <dbReference type="ARBA" id="ARBA00023002"/>
    </source>
</evidence>
<name>A0A2Z3RXI7_9MICO</name>
<dbReference type="AlphaFoldDB" id="A0A2Z3RXI7"/>
<comment type="subcellular location">
    <subcellularLocation>
        <location evidence="1">Membrane</location>
        <topology evidence="1">Multi-pass membrane protein</topology>
    </subcellularLocation>
</comment>
<dbReference type="Gene3D" id="1.20.1440.130">
    <property type="entry name" value="VKOR domain"/>
    <property type="match status" value="1"/>
</dbReference>
<dbReference type="SMART" id="SM00756">
    <property type="entry name" value="VKc"/>
    <property type="match status" value="1"/>
</dbReference>
<feature type="transmembrane region" description="Helical" evidence="10">
    <location>
        <begin position="184"/>
        <end position="207"/>
    </location>
</feature>
<dbReference type="Pfam" id="PF07884">
    <property type="entry name" value="VKOR"/>
    <property type="match status" value="1"/>
</dbReference>
<evidence type="ECO:0000256" key="8">
    <source>
        <dbReference type="ARBA" id="ARBA00023157"/>
    </source>
</evidence>
<keyword evidence="7 10" id="KW-0472">Membrane</keyword>
<feature type="transmembrane region" description="Helical" evidence="10">
    <location>
        <begin position="115"/>
        <end position="135"/>
    </location>
</feature>
<proteinExistence type="inferred from homology"/>
<evidence type="ECO:0000256" key="7">
    <source>
        <dbReference type="ARBA" id="ARBA00023136"/>
    </source>
</evidence>
<evidence type="ECO:0000313" key="12">
    <source>
        <dbReference type="EMBL" id="AWR21535.1"/>
    </source>
</evidence>
<keyword evidence="3 10" id="KW-0812">Transmembrane</keyword>
<keyword evidence="13" id="KW-1185">Reference proteome</keyword>
<keyword evidence="9" id="KW-0676">Redox-active center</keyword>
<feature type="transmembrane region" description="Helical" evidence="10">
    <location>
        <begin position="141"/>
        <end position="163"/>
    </location>
</feature>
<dbReference type="KEGG" id="aum:AURMO_00933"/>
<dbReference type="InterPro" id="IPR038354">
    <property type="entry name" value="VKOR_sf"/>
</dbReference>
<dbReference type="InterPro" id="IPR041714">
    <property type="entry name" value="VKOR_Actinobacteria"/>
</dbReference>
<dbReference type="CDD" id="cd12922">
    <property type="entry name" value="VKOR_5"/>
    <property type="match status" value="1"/>
</dbReference>
<protein>
    <submittedName>
        <fullName evidence="12">Vitamin K epoxide reductase family protein</fullName>
    </submittedName>
</protein>
<gene>
    <name evidence="12" type="ORF">AURMO_00933</name>
</gene>
<comment type="similarity">
    <text evidence="2">Belongs to the VKOR family.</text>
</comment>
<dbReference type="Proteomes" id="UP000246894">
    <property type="component" value="Chromosome"/>
</dbReference>
<evidence type="ECO:0000256" key="9">
    <source>
        <dbReference type="ARBA" id="ARBA00023284"/>
    </source>
</evidence>
<evidence type="ECO:0000256" key="5">
    <source>
        <dbReference type="ARBA" id="ARBA00022989"/>
    </source>
</evidence>
<evidence type="ECO:0000256" key="10">
    <source>
        <dbReference type="SAM" id="Phobius"/>
    </source>
</evidence>
<dbReference type="GO" id="GO:0016020">
    <property type="term" value="C:membrane"/>
    <property type="evidence" value="ECO:0007669"/>
    <property type="project" value="UniProtKB-SubCell"/>
</dbReference>
<keyword evidence="8" id="KW-1015">Disulfide bond</keyword>
<evidence type="ECO:0000256" key="3">
    <source>
        <dbReference type="ARBA" id="ARBA00022692"/>
    </source>
</evidence>
<dbReference type="GO" id="GO:0016491">
    <property type="term" value="F:oxidoreductase activity"/>
    <property type="evidence" value="ECO:0007669"/>
    <property type="project" value="UniProtKB-KW"/>
</dbReference>